<gene>
    <name evidence="1" type="ORF">QNH24_21150</name>
</gene>
<sequence length="98" mass="11047">MQLDNRIIYNKVTGTILHQSGEAKGDVVPHEEDVELAFIDVPYGSIDYSKSYIQRIDEDGNPVIKEYDRELSPVEIENAKLKEDIILLQTDSEVGGIL</sequence>
<evidence type="ECO:0000313" key="1">
    <source>
        <dbReference type="EMBL" id="WHY50773.1"/>
    </source>
</evidence>
<organism evidence="1 2">
    <name type="scientific">Lysinibacillus pakistanensis</name>
    <dbReference type="NCBI Taxonomy" id="759811"/>
    <lineage>
        <taxon>Bacteria</taxon>
        <taxon>Bacillati</taxon>
        <taxon>Bacillota</taxon>
        <taxon>Bacilli</taxon>
        <taxon>Bacillales</taxon>
        <taxon>Bacillaceae</taxon>
        <taxon>Lysinibacillus</taxon>
    </lineage>
</organism>
<reference evidence="1" key="1">
    <citation type="submission" date="2023-05" db="EMBL/GenBank/DDBJ databases">
        <title>Comparative genomics of Bacillaceae isolates and their secondary metabolite potential.</title>
        <authorList>
            <person name="Song L."/>
            <person name="Nielsen L.J."/>
            <person name="Mohite O."/>
            <person name="Xu X."/>
            <person name="Weber T."/>
            <person name="Kovacs A.T."/>
        </authorList>
    </citation>
    <scope>NUCLEOTIDE SEQUENCE</scope>
    <source>
        <strain evidence="1">LY1</strain>
    </source>
</reference>
<dbReference type="Proteomes" id="UP001178322">
    <property type="component" value="Chromosome"/>
</dbReference>
<dbReference type="RefSeq" id="WP_283869411.1">
    <property type="nucleotide sequence ID" value="NZ_CP126101.1"/>
</dbReference>
<dbReference type="AlphaFoldDB" id="A0AAX3WV24"/>
<proteinExistence type="predicted"/>
<evidence type="ECO:0008006" key="3">
    <source>
        <dbReference type="Google" id="ProtNLM"/>
    </source>
</evidence>
<protein>
    <recommendedName>
        <fullName evidence="3">DUF3892 domain-containing protein</fullName>
    </recommendedName>
</protein>
<evidence type="ECO:0000313" key="2">
    <source>
        <dbReference type="Proteomes" id="UP001178322"/>
    </source>
</evidence>
<dbReference type="EMBL" id="CP126101">
    <property type="protein sequence ID" value="WHY50773.1"/>
    <property type="molecule type" value="Genomic_DNA"/>
</dbReference>
<name>A0AAX3WV24_9BACI</name>
<accession>A0AAX3WV24</accession>